<accession>A0AAD7SXJ4</accession>
<comment type="caution">
    <text evidence="9">The sequence shown here is derived from an EMBL/GenBank/DDBJ whole genome shotgun (WGS) entry which is preliminary data.</text>
</comment>
<dbReference type="InterPro" id="IPR008983">
    <property type="entry name" value="Tumour_necrosis_fac-like_dom"/>
</dbReference>
<gene>
    <name evidence="9" type="ORF">AAFF_G00194740</name>
</gene>
<sequence>MLAPMAVAVPGAGPGAQQRQLSRALLALTLLAVMSSSLSALSLYHILALKAEVAVLRTEVVRRREEQRSATIRQDAGDPPRDGERALQRMSSEPEANPRRDAANAQRSTLTIKKRNADQGAVFQPCLQMMANSRRSLSPKVFLSEVHTAVPWQTALKRGTALEEDSDTILVNEEGFYFVYSQVYYMDKTFAMGHIIIRRKKNFVGNELQDVTLFRCIQNMNMLFPYNTCYTAGIVKLEAGDRVELLIPRKSAIISLDGDSTLFGAVKLV</sequence>
<dbReference type="PANTHER" id="PTHR15151:SF24">
    <property type="entry name" value="A PROLIFERATION-INDUCING LIGAND-LIKE PROTEIN-RELATED"/>
    <property type="match status" value="1"/>
</dbReference>
<evidence type="ECO:0000256" key="5">
    <source>
        <dbReference type="ARBA" id="ARBA00023157"/>
    </source>
</evidence>
<evidence type="ECO:0000256" key="4">
    <source>
        <dbReference type="ARBA" id="ARBA00022525"/>
    </source>
</evidence>
<dbReference type="GO" id="GO:0030890">
    <property type="term" value="P:positive regulation of B cell proliferation"/>
    <property type="evidence" value="ECO:0007669"/>
    <property type="project" value="TreeGrafter"/>
</dbReference>
<dbReference type="Gene3D" id="2.60.120.40">
    <property type="match status" value="1"/>
</dbReference>
<keyword evidence="4" id="KW-0964">Secreted</keyword>
<feature type="domain" description="THD" evidence="8">
    <location>
        <begin position="125"/>
        <end position="268"/>
    </location>
</feature>
<dbReference type="AlphaFoldDB" id="A0AAD7SXJ4"/>
<evidence type="ECO:0000256" key="1">
    <source>
        <dbReference type="ARBA" id="ARBA00004613"/>
    </source>
</evidence>
<dbReference type="PANTHER" id="PTHR15151">
    <property type="entry name" value="PROTEIN EIGER"/>
    <property type="match status" value="1"/>
</dbReference>
<evidence type="ECO:0000256" key="7">
    <source>
        <dbReference type="SAM" id="MobiDB-lite"/>
    </source>
</evidence>
<feature type="compositionally biased region" description="Basic and acidic residues" evidence="7">
    <location>
        <begin position="75"/>
        <end position="87"/>
    </location>
</feature>
<evidence type="ECO:0000313" key="10">
    <source>
        <dbReference type="Proteomes" id="UP001221898"/>
    </source>
</evidence>
<dbReference type="EMBL" id="JAINUG010000026">
    <property type="protein sequence ID" value="KAJ8410570.1"/>
    <property type="molecule type" value="Genomic_DNA"/>
</dbReference>
<organism evidence="9 10">
    <name type="scientific">Aldrovandia affinis</name>
    <dbReference type="NCBI Taxonomy" id="143900"/>
    <lineage>
        <taxon>Eukaryota</taxon>
        <taxon>Metazoa</taxon>
        <taxon>Chordata</taxon>
        <taxon>Craniata</taxon>
        <taxon>Vertebrata</taxon>
        <taxon>Euteleostomi</taxon>
        <taxon>Actinopterygii</taxon>
        <taxon>Neopterygii</taxon>
        <taxon>Teleostei</taxon>
        <taxon>Notacanthiformes</taxon>
        <taxon>Halosauridae</taxon>
        <taxon>Aldrovandia</taxon>
    </lineage>
</organism>
<protein>
    <recommendedName>
        <fullName evidence="8">THD domain-containing protein</fullName>
    </recommendedName>
</protein>
<dbReference type="Proteomes" id="UP001221898">
    <property type="component" value="Unassembled WGS sequence"/>
</dbReference>
<dbReference type="Pfam" id="PF00229">
    <property type="entry name" value="TNF"/>
    <property type="match status" value="1"/>
</dbReference>
<comment type="subcellular location">
    <subcellularLocation>
        <location evidence="1">Secreted</location>
    </subcellularLocation>
</comment>
<evidence type="ECO:0000256" key="3">
    <source>
        <dbReference type="ARBA" id="ARBA00022514"/>
    </source>
</evidence>
<dbReference type="GO" id="GO:0005615">
    <property type="term" value="C:extracellular space"/>
    <property type="evidence" value="ECO:0007669"/>
    <property type="project" value="UniProtKB-KW"/>
</dbReference>
<dbReference type="SUPFAM" id="SSF49842">
    <property type="entry name" value="TNF-like"/>
    <property type="match status" value="1"/>
</dbReference>
<keyword evidence="10" id="KW-1185">Reference proteome</keyword>
<keyword evidence="5" id="KW-1015">Disulfide bond</keyword>
<dbReference type="InterPro" id="IPR006052">
    <property type="entry name" value="TNF_dom"/>
</dbReference>
<dbReference type="GO" id="GO:0016020">
    <property type="term" value="C:membrane"/>
    <property type="evidence" value="ECO:0007669"/>
    <property type="project" value="InterPro"/>
</dbReference>
<name>A0AAD7SXJ4_9TELE</name>
<dbReference type="GO" id="GO:0005125">
    <property type="term" value="F:cytokine activity"/>
    <property type="evidence" value="ECO:0007669"/>
    <property type="project" value="UniProtKB-KW"/>
</dbReference>
<evidence type="ECO:0000313" key="9">
    <source>
        <dbReference type="EMBL" id="KAJ8410570.1"/>
    </source>
</evidence>
<dbReference type="GO" id="GO:0005164">
    <property type="term" value="F:tumor necrosis factor receptor binding"/>
    <property type="evidence" value="ECO:0007669"/>
    <property type="project" value="InterPro"/>
</dbReference>
<reference evidence="9" key="1">
    <citation type="journal article" date="2023" name="Science">
        <title>Genome structures resolve the early diversification of teleost fishes.</title>
        <authorList>
            <person name="Parey E."/>
            <person name="Louis A."/>
            <person name="Montfort J."/>
            <person name="Bouchez O."/>
            <person name="Roques C."/>
            <person name="Iampietro C."/>
            <person name="Lluch J."/>
            <person name="Castinel A."/>
            <person name="Donnadieu C."/>
            <person name="Desvignes T."/>
            <person name="Floi Bucao C."/>
            <person name="Jouanno E."/>
            <person name="Wen M."/>
            <person name="Mejri S."/>
            <person name="Dirks R."/>
            <person name="Jansen H."/>
            <person name="Henkel C."/>
            <person name="Chen W.J."/>
            <person name="Zahm M."/>
            <person name="Cabau C."/>
            <person name="Klopp C."/>
            <person name="Thompson A.W."/>
            <person name="Robinson-Rechavi M."/>
            <person name="Braasch I."/>
            <person name="Lecointre G."/>
            <person name="Bobe J."/>
            <person name="Postlethwait J.H."/>
            <person name="Berthelot C."/>
            <person name="Roest Crollius H."/>
            <person name="Guiguen Y."/>
        </authorList>
    </citation>
    <scope>NUCLEOTIDE SEQUENCE</scope>
    <source>
        <strain evidence="9">NC1722</strain>
    </source>
</reference>
<evidence type="ECO:0000259" key="8">
    <source>
        <dbReference type="PROSITE" id="PS50049"/>
    </source>
</evidence>
<dbReference type="PROSITE" id="PS50049">
    <property type="entry name" value="THD_2"/>
    <property type="match status" value="1"/>
</dbReference>
<evidence type="ECO:0000256" key="2">
    <source>
        <dbReference type="ARBA" id="ARBA00008670"/>
    </source>
</evidence>
<proteinExistence type="inferred from homology"/>
<comment type="similarity">
    <text evidence="2">Belongs to the tumor necrosis factor family.</text>
</comment>
<dbReference type="InterPro" id="IPR051748">
    <property type="entry name" value="TNF_Ligand_Superfamily"/>
</dbReference>
<dbReference type="GO" id="GO:0006955">
    <property type="term" value="P:immune response"/>
    <property type="evidence" value="ECO:0007669"/>
    <property type="project" value="InterPro"/>
</dbReference>
<keyword evidence="6" id="KW-0325">Glycoprotein</keyword>
<keyword evidence="3" id="KW-0202">Cytokine</keyword>
<feature type="region of interest" description="Disordered" evidence="7">
    <location>
        <begin position="64"/>
        <end position="107"/>
    </location>
</feature>
<evidence type="ECO:0000256" key="6">
    <source>
        <dbReference type="ARBA" id="ARBA00023180"/>
    </source>
</evidence>